<accession>A0A4Y3PVG6</accession>
<dbReference type="STRING" id="54914.AV540_20415"/>
<gene>
    <name evidence="2" type="ORF">BPA01_47990</name>
</gene>
<dbReference type="AlphaFoldDB" id="A0A4Y3PVG6"/>
<dbReference type="SUPFAM" id="SSF54593">
    <property type="entry name" value="Glyoxalase/Bleomycin resistance protein/Dihydroxybiphenyl dioxygenase"/>
    <property type="match status" value="1"/>
</dbReference>
<evidence type="ECO:0000313" key="3">
    <source>
        <dbReference type="Proteomes" id="UP000316882"/>
    </source>
</evidence>
<dbReference type="Pfam" id="PF00903">
    <property type="entry name" value="Glyoxalase"/>
    <property type="match status" value="1"/>
</dbReference>
<dbReference type="Gene3D" id="3.10.180.10">
    <property type="entry name" value="2,3-Dihydroxybiphenyl 1,2-Dioxygenase, domain 1"/>
    <property type="match status" value="1"/>
</dbReference>
<evidence type="ECO:0000259" key="1">
    <source>
        <dbReference type="Pfam" id="PF00903"/>
    </source>
</evidence>
<dbReference type="Proteomes" id="UP000316882">
    <property type="component" value="Unassembled WGS sequence"/>
</dbReference>
<dbReference type="InterPro" id="IPR004360">
    <property type="entry name" value="Glyas_Fos-R_dOase_dom"/>
</dbReference>
<dbReference type="RefSeq" id="WP_122964756.1">
    <property type="nucleotide sequence ID" value="NZ_BJMH01000036.1"/>
</dbReference>
<name>A0A4Y3PVG6_BREPA</name>
<sequence length="216" mass="24452">MKWQKVTLTTTMLEEMLAFYTSVLQMPLSERSEHSFSVRVGDALLVFEQVAEKPFYHFACGIAETAFDALAKVIQQRGLVLRGKDGQEIMQSYTWKGKQLYFLDPEGNILEMLAFPSEAKTSWLSIQEIGMPVPDVPTYTAFLQSIPIPNAFEPESTTFRFYGDQDGVLVLVKESRPWFPTDRGASIHPISVEAASDPGQPRHFQSHPQLPYRITC</sequence>
<feature type="domain" description="Glyoxalase/fosfomycin resistance/dioxygenase" evidence="1">
    <location>
        <begin position="6"/>
        <end position="111"/>
    </location>
</feature>
<organism evidence="2 3">
    <name type="scientific">Brevibacillus parabrevis</name>
    <dbReference type="NCBI Taxonomy" id="54914"/>
    <lineage>
        <taxon>Bacteria</taxon>
        <taxon>Bacillati</taxon>
        <taxon>Bacillota</taxon>
        <taxon>Bacilli</taxon>
        <taxon>Bacillales</taxon>
        <taxon>Paenibacillaceae</taxon>
        <taxon>Brevibacillus</taxon>
    </lineage>
</organism>
<dbReference type="EMBL" id="BJMH01000036">
    <property type="protein sequence ID" value="GEB35219.1"/>
    <property type="molecule type" value="Genomic_DNA"/>
</dbReference>
<proteinExistence type="predicted"/>
<comment type="caution">
    <text evidence="2">The sequence shown here is derived from an EMBL/GenBank/DDBJ whole genome shotgun (WGS) entry which is preliminary data.</text>
</comment>
<evidence type="ECO:0000313" key="2">
    <source>
        <dbReference type="EMBL" id="GEB35219.1"/>
    </source>
</evidence>
<protein>
    <recommendedName>
        <fullName evidence="1">Glyoxalase/fosfomycin resistance/dioxygenase domain-containing protein</fullName>
    </recommendedName>
</protein>
<reference evidence="2 3" key="1">
    <citation type="submission" date="2019-06" db="EMBL/GenBank/DDBJ databases">
        <title>Whole genome shotgun sequence of Brevibacillus parabrevis NBRC 12334.</title>
        <authorList>
            <person name="Hosoyama A."/>
            <person name="Uohara A."/>
            <person name="Ohji S."/>
            <person name="Ichikawa N."/>
        </authorList>
    </citation>
    <scope>NUCLEOTIDE SEQUENCE [LARGE SCALE GENOMIC DNA]</scope>
    <source>
        <strain evidence="2 3">NBRC 12334</strain>
    </source>
</reference>
<dbReference type="InterPro" id="IPR029068">
    <property type="entry name" value="Glyas_Bleomycin-R_OHBP_Dase"/>
</dbReference>
<keyword evidence="3" id="KW-1185">Reference proteome</keyword>